<reference evidence="1" key="1">
    <citation type="submission" date="2021-02" db="EMBL/GenBank/DDBJ databases">
        <authorList>
            <person name="Dougan E. K."/>
            <person name="Rhodes N."/>
            <person name="Thang M."/>
            <person name="Chan C."/>
        </authorList>
    </citation>
    <scope>NUCLEOTIDE SEQUENCE</scope>
</reference>
<protein>
    <submittedName>
        <fullName evidence="1">Uncharacterized protein</fullName>
    </submittedName>
</protein>
<evidence type="ECO:0000313" key="1">
    <source>
        <dbReference type="EMBL" id="CAE7777694.1"/>
    </source>
</evidence>
<comment type="caution">
    <text evidence="1">The sequence shown here is derived from an EMBL/GenBank/DDBJ whole genome shotgun (WGS) entry which is preliminary data.</text>
</comment>
<sequence>MDFRVQAVLSAVWPTARRPLAPVVVLGIDILDALGMTSSEEASPPLVFEPEPGVVQELREAVMIRTPPVEYEDIGRFWEVGIRHDSSPRRQELGRRWSRERGLPGLRCDPFSSWGHFIDTVGVSCHLRDLPCWRYSAYKVDFEKQPAACNLFLLVAVDIMNEAFGPPGVPSPVCLAQVARASGEATCVKEAVGIFHSIAAAALAAFSIGQLDAVDFRGRNGQSPAREAVAQAHAASFCLLEEQQMRLGTLREMVLVNLNRFSFVGDLAVQLFNFAPDPGAAVVATHYLSDAISMPIIVAFLGTFSG</sequence>
<dbReference type="Proteomes" id="UP000601435">
    <property type="component" value="Unassembled WGS sequence"/>
</dbReference>
<dbReference type="AlphaFoldDB" id="A0A812Y9F1"/>
<keyword evidence="2" id="KW-1185">Reference proteome</keyword>
<evidence type="ECO:0000313" key="2">
    <source>
        <dbReference type="Proteomes" id="UP000601435"/>
    </source>
</evidence>
<organism evidence="1 2">
    <name type="scientific">Symbiodinium necroappetens</name>
    <dbReference type="NCBI Taxonomy" id="1628268"/>
    <lineage>
        <taxon>Eukaryota</taxon>
        <taxon>Sar</taxon>
        <taxon>Alveolata</taxon>
        <taxon>Dinophyceae</taxon>
        <taxon>Suessiales</taxon>
        <taxon>Symbiodiniaceae</taxon>
        <taxon>Symbiodinium</taxon>
    </lineage>
</organism>
<feature type="non-terminal residue" evidence="1">
    <location>
        <position position="306"/>
    </location>
</feature>
<gene>
    <name evidence="1" type="ORF">SNEC2469_LOCUS22769</name>
</gene>
<accession>A0A812Y9F1</accession>
<dbReference type="EMBL" id="CAJNJA010041767">
    <property type="protein sequence ID" value="CAE7777694.1"/>
    <property type="molecule type" value="Genomic_DNA"/>
</dbReference>
<name>A0A812Y9F1_9DINO</name>
<proteinExistence type="predicted"/>
<dbReference type="OrthoDB" id="418211at2759"/>